<feature type="compositionally biased region" description="Polar residues" evidence="3">
    <location>
        <begin position="60"/>
        <end position="75"/>
    </location>
</feature>
<evidence type="ECO:0000256" key="1">
    <source>
        <dbReference type="ARBA" id="ARBA00022737"/>
    </source>
</evidence>
<feature type="compositionally biased region" description="Low complexity" evidence="3">
    <location>
        <begin position="1"/>
        <end position="13"/>
    </location>
</feature>
<sequence length="535" mass="57321">MFSTTATTTRAPAARPPPSPAAAAAAPQHHQNRRSSPPTQGDNRGRRPPNTTTTGTAAASPQQRKQPSPSDVQQTVQRIKRSGAIGEVDALVATLKRTRQFDPSAVSAWETAVELVELMPRHGHTPNLFVFSGLLQVLGKARQPDKALHYFAEIERSGLTPNTHCFSALIAALGTAGRVDDAERHFAQMAQLGVVPNTHCFSAVIAALGTAGRVDDAERHFGQMAQLGVRLISGFAEAGRVDKAEHWFAKITTVGRLKPDLISYSALKRGGGAARRALELLHEMTHKGVRPDVVSLQHSDQQPGQSQKRPPPPHGPGAGAVSNQMVQQAVRPDATTFGALIHGHALVGDLETARRRLQEMSTEFGLSPNAEIHTMLMDAEQRMATDPVAAYHQVLRTVDHMKQAGVHPTHATFSVVIDAAGFAGLPHEAERQFDAMTPLHGLHPNTNNFTSLIEALARNGRLDKAEAVLDSLAARQPTSALQHDRLTAKSFNTLLGFCIGAGDSARGQRVVAKMHQAGVAPTEVTQAKLRPGQAV</sequence>
<feature type="repeat" description="PPR" evidence="2">
    <location>
        <begin position="127"/>
        <end position="161"/>
    </location>
</feature>
<feature type="region of interest" description="Disordered" evidence="3">
    <location>
        <begin position="1"/>
        <end position="75"/>
    </location>
</feature>
<dbReference type="OrthoDB" id="185373at2759"/>
<accession>L8H4K3</accession>
<dbReference type="OMA" id="MITACER"/>
<dbReference type="Proteomes" id="UP000011083">
    <property type="component" value="Unassembled WGS sequence"/>
</dbReference>
<reference evidence="4 5" key="1">
    <citation type="journal article" date="2013" name="Genome Biol.">
        <title>Genome of Acanthamoeba castellanii highlights extensive lateral gene transfer and early evolution of tyrosine kinase signaling.</title>
        <authorList>
            <person name="Clarke M."/>
            <person name="Lohan A.J."/>
            <person name="Liu B."/>
            <person name="Lagkouvardos I."/>
            <person name="Roy S."/>
            <person name="Zafar N."/>
            <person name="Bertelli C."/>
            <person name="Schilde C."/>
            <person name="Kianianmomeni A."/>
            <person name="Burglin T.R."/>
            <person name="Frech C."/>
            <person name="Turcotte B."/>
            <person name="Kopec K.O."/>
            <person name="Synnott J.M."/>
            <person name="Choo C."/>
            <person name="Paponov I."/>
            <person name="Finkler A."/>
            <person name="Soon Heng Tan C."/>
            <person name="Hutchins A.P."/>
            <person name="Weinmeier T."/>
            <person name="Rattei T."/>
            <person name="Chu J.S."/>
            <person name="Gimenez G."/>
            <person name="Irimia M."/>
            <person name="Rigden D.J."/>
            <person name="Fitzpatrick D.A."/>
            <person name="Lorenzo-Morales J."/>
            <person name="Bateman A."/>
            <person name="Chiu C.H."/>
            <person name="Tang P."/>
            <person name="Hegemann P."/>
            <person name="Fromm H."/>
            <person name="Raoult D."/>
            <person name="Greub G."/>
            <person name="Miranda-Saavedra D."/>
            <person name="Chen N."/>
            <person name="Nash P."/>
            <person name="Ginger M.L."/>
            <person name="Horn M."/>
            <person name="Schaap P."/>
            <person name="Caler L."/>
            <person name="Loftus B."/>
        </authorList>
    </citation>
    <scope>NUCLEOTIDE SEQUENCE [LARGE SCALE GENOMIC DNA]</scope>
    <source>
        <strain evidence="4 5">Neff</strain>
    </source>
</reference>
<gene>
    <name evidence="4" type="ORF">ACA1_199050</name>
</gene>
<keyword evidence="5" id="KW-1185">Reference proteome</keyword>
<dbReference type="PANTHER" id="PTHR47942:SF63">
    <property type="entry name" value="PENTATRICOPEPTIDE REPEAT-CONTAINING PROTEIN"/>
    <property type="match status" value="1"/>
</dbReference>
<dbReference type="VEuPathDB" id="AmoebaDB:ACA1_199050"/>
<feature type="repeat" description="PPR" evidence="2">
    <location>
        <begin position="445"/>
        <end position="479"/>
    </location>
</feature>
<protein>
    <submittedName>
        <fullName evidence="4">Pentatricopeptide repeat domain containing protein</fullName>
    </submittedName>
</protein>
<dbReference type="Pfam" id="PF01535">
    <property type="entry name" value="PPR"/>
    <property type="match status" value="2"/>
</dbReference>
<name>L8H4K3_ACACF</name>
<feature type="repeat" description="PPR" evidence="2">
    <location>
        <begin position="162"/>
        <end position="196"/>
    </location>
</feature>
<evidence type="ECO:0000313" key="5">
    <source>
        <dbReference type="Proteomes" id="UP000011083"/>
    </source>
</evidence>
<dbReference type="PANTHER" id="PTHR47942">
    <property type="entry name" value="TETRATRICOPEPTIDE REPEAT (TPR)-LIKE SUPERFAMILY PROTEIN-RELATED"/>
    <property type="match status" value="1"/>
</dbReference>
<dbReference type="RefSeq" id="XP_004341745.1">
    <property type="nucleotide sequence ID" value="XM_004341697.1"/>
</dbReference>
<dbReference type="AlphaFoldDB" id="L8H4K3"/>
<dbReference type="NCBIfam" id="TIGR00756">
    <property type="entry name" value="PPR"/>
    <property type="match status" value="4"/>
</dbReference>
<dbReference type="InterPro" id="IPR051222">
    <property type="entry name" value="PPR/CCM1_RNA-binding"/>
</dbReference>
<dbReference type="PROSITE" id="PS51375">
    <property type="entry name" value="PPR"/>
    <property type="match status" value="4"/>
</dbReference>
<dbReference type="Gene3D" id="1.25.40.10">
    <property type="entry name" value="Tetratricopeptide repeat domain"/>
    <property type="match status" value="4"/>
</dbReference>
<dbReference type="InterPro" id="IPR011990">
    <property type="entry name" value="TPR-like_helical_dom_sf"/>
</dbReference>
<dbReference type="EMBL" id="KB007932">
    <property type="protein sequence ID" value="ELR19653.1"/>
    <property type="molecule type" value="Genomic_DNA"/>
</dbReference>
<evidence type="ECO:0000256" key="3">
    <source>
        <dbReference type="SAM" id="MobiDB-lite"/>
    </source>
</evidence>
<dbReference type="KEGG" id="acan:ACA1_199050"/>
<evidence type="ECO:0000256" key="2">
    <source>
        <dbReference type="PROSITE-ProRule" id="PRU00708"/>
    </source>
</evidence>
<evidence type="ECO:0000313" key="4">
    <source>
        <dbReference type="EMBL" id="ELR19653.1"/>
    </source>
</evidence>
<dbReference type="InterPro" id="IPR002885">
    <property type="entry name" value="PPR_rpt"/>
</dbReference>
<organism evidence="4 5">
    <name type="scientific">Acanthamoeba castellanii (strain ATCC 30010 / Neff)</name>
    <dbReference type="NCBI Taxonomy" id="1257118"/>
    <lineage>
        <taxon>Eukaryota</taxon>
        <taxon>Amoebozoa</taxon>
        <taxon>Discosea</taxon>
        <taxon>Longamoebia</taxon>
        <taxon>Centramoebida</taxon>
        <taxon>Acanthamoebidae</taxon>
        <taxon>Acanthamoeba</taxon>
    </lineage>
</organism>
<feature type="compositionally biased region" description="Polar residues" evidence="3">
    <location>
        <begin position="296"/>
        <end position="308"/>
    </location>
</feature>
<dbReference type="STRING" id="1257118.L8H4K3"/>
<feature type="compositionally biased region" description="Low complexity" evidence="3">
    <location>
        <begin position="48"/>
        <end position="59"/>
    </location>
</feature>
<keyword evidence="1" id="KW-0677">Repeat</keyword>
<dbReference type="Pfam" id="PF13812">
    <property type="entry name" value="PPR_3"/>
    <property type="match status" value="2"/>
</dbReference>
<proteinExistence type="predicted"/>
<feature type="repeat" description="PPR" evidence="2">
    <location>
        <begin position="197"/>
        <end position="231"/>
    </location>
</feature>
<dbReference type="GeneID" id="14920478"/>
<dbReference type="Pfam" id="PF12854">
    <property type="entry name" value="PPR_1"/>
    <property type="match status" value="2"/>
</dbReference>
<feature type="region of interest" description="Disordered" evidence="3">
    <location>
        <begin position="295"/>
        <end position="320"/>
    </location>
</feature>